<sequence length="106" mass="12210">MYCTLCLVDCHYIASDVYKCIVHSVVVDCHYVASDVYKWVVHFVVVECRYVLFQMNRDEDGSSPDDPTLNMELLYAVHDALKTLPSIIHKTVLKSIINALLEENRM</sequence>
<gene>
    <name evidence="1" type="ORF">TPSB3V08_LOCUS15288</name>
</gene>
<organism evidence="1">
    <name type="scientific">Timema poppense</name>
    <name type="common">Walking stick</name>
    <dbReference type="NCBI Taxonomy" id="170557"/>
    <lineage>
        <taxon>Eukaryota</taxon>
        <taxon>Metazoa</taxon>
        <taxon>Ecdysozoa</taxon>
        <taxon>Arthropoda</taxon>
        <taxon>Hexapoda</taxon>
        <taxon>Insecta</taxon>
        <taxon>Pterygota</taxon>
        <taxon>Neoptera</taxon>
        <taxon>Polyneoptera</taxon>
        <taxon>Phasmatodea</taxon>
        <taxon>Timematodea</taxon>
        <taxon>Timematoidea</taxon>
        <taxon>Timematidae</taxon>
        <taxon>Timema</taxon>
    </lineage>
</organism>
<protein>
    <submittedName>
        <fullName evidence="1">Uncharacterized protein</fullName>
    </submittedName>
</protein>
<proteinExistence type="predicted"/>
<accession>A0A7R9DY13</accession>
<name>A0A7R9DY13_TIMPO</name>
<dbReference type="AlphaFoldDB" id="A0A7R9DY13"/>
<evidence type="ECO:0000313" key="1">
    <source>
        <dbReference type="EMBL" id="CAD7421873.1"/>
    </source>
</evidence>
<reference evidence="1" key="1">
    <citation type="submission" date="2020-11" db="EMBL/GenBank/DDBJ databases">
        <authorList>
            <person name="Tran Van P."/>
        </authorList>
    </citation>
    <scope>NUCLEOTIDE SEQUENCE</scope>
</reference>
<dbReference type="EMBL" id="OD067210">
    <property type="protein sequence ID" value="CAD7421873.1"/>
    <property type="molecule type" value="Genomic_DNA"/>
</dbReference>